<dbReference type="AlphaFoldDB" id="A0A4R1ENL5"/>
<evidence type="ECO:0000313" key="8">
    <source>
        <dbReference type="Proteomes" id="UP000294887"/>
    </source>
</evidence>
<dbReference type="Pfam" id="PF03899">
    <property type="entry name" value="ATP-synt_I"/>
    <property type="match status" value="1"/>
</dbReference>
<keyword evidence="3 6" id="KW-0812">Transmembrane</keyword>
<evidence type="ECO:0000256" key="1">
    <source>
        <dbReference type="ARBA" id="ARBA00004651"/>
    </source>
</evidence>
<evidence type="ECO:0000256" key="4">
    <source>
        <dbReference type="ARBA" id="ARBA00022989"/>
    </source>
</evidence>
<accession>A0A4R1ENL5</accession>
<evidence type="ECO:0000256" key="3">
    <source>
        <dbReference type="ARBA" id="ARBA00022692"/>
    </source>
</evidence>
<evidence type="ECO:0000256" key="5">
    <source>
        <dbReference type="ARBA" id="ARBA00023136"/>
    </source>
</evidence>
<name>A0A4R1ENL5_9GAMM</name>
<feature type="transmembrane region" description="Helical" evidence="6">
    <location>
        <begin position="95"/>
        <end position="111"/>
    </location>
</feature>
<sequence length="136" mass="14348">MRNLLVIQAILVLLGVAVSFFYLGDNGILPAAYGGAVAIANTILLSRRLDSAGEMAKENPEGGVLTLYLGVIQRFVFVLVMFGVGMGVLKLLPPPMLGTFAVAQLAFMLFGSKQTKLASEEVANAAKDASDSNDNK</sequence>
<dbReference type="InterPro" id="IPR005598">
    <property type="entry name" value="ATP_synth_I"/>
</dbReference>
<keyword evidence="4 6" id="KW-1133">Transmembrane helix</keyword>
<comment type="caution">
    <text evidence="7">The sequence shown here is derived from an EMBL/GenBank/DDBJ whole genome shotgun (WGS) entry which is preliminary data.</text>
</comment>
<organism evidence="7 8">
    <name type="scientific">Cocleimonas flava</name>
    <dbReference type="NCBI Taxonomy" id="634765"/>
    <lineage>
        <taxon>Bacteria</taxon>
        <taxon>Pseudomonadati</taxon>
        <taxon>Pseudomonadota</taxon>
        <taxon>Gammaproteobacteria</taxon>
        <taxon>Thiotrichales</taxon>
        <taxon>Thiotrichaceae</taxon>
        <taxon>Cocleimonas</taxon>
    </lineage>
</organism>
<feature type="transmembrane region" description="Helical" evidence="6">
    <location>
        <begin position="67"/>
        <end position="89"/>
    </location>
</feature>
<keyword evidence="2" id="KW-1003">Cell membrane</keyword>
<keyword evidence="5 6" id="KW-0472">Membrane</keyword>
<evidence type="ECO:0000313" key="7">
    <source>
        <dbReference type="EMBL" id="TCJ82847.1"/>
    </source>
</evidence>
<dbReference type="RefSeq" id="WP_131907344.1">
    <property type="nucleotide sequence ID" value="NZ_BAAAFU010000007.1"/>
</dbReference>
<feature type="transmembrane region" description="Helical" evidence="6">
    <location>
        <begin position="29"/>
        <end position="46"/>
    </location>
</feature>
<dbReference type="EMBL" id="SMFQ01000005">
    <property type="protein sequence ID" value="TCJ82847.1"/>
    <property type="molecule type" value="Genomic_DNA"/>
</dbReference>
<dbReference type="Proteomes" id="UP000294887">
    <property type="component" value="Unassembled WGS sequence"/>
</dbReference>
<proteinExistence type="predicted"/>
<gene>
    <name evidence="7" type="ORF">EV695_3584</name>
</gene>
<protein>
    <submittedName>
        <fullName evidence="7">ATP synthase protein I</fullName>
    </submittedName>
</protein>
<keyword evidence="8" id="KW-1185">Reference proteome</keyword>
<evidence type="ECO:0000256" key="2">
    <source>
        <dbReference type="ARBA" id="ARBA00022475"/>
    </source>
</evidence>
<evidence type="ECO:0000256" key="6">
    <source>
        <dbReference type="SAM" id="Phobius"/>
    </source>
</evidence>
<dbReference type="OrthoDB" id="5625301at2"/>
<dbReference type="GO" id="GO:0005886">
    <property type="term" value="C:plasma membrane"/>
    <property type="evidence" value="ECO:0007669"/>
    <property type="project" value="UniProtKB-SubCell"/>
</dbReference>
<reference evidence="7 8" key="1">
    <citation type="submission" date="2019-03" db="EMBL/GenBank/DDBJ databases">
        <title>Genomic Encyclopedia of Type Strains, Phase IV (KMG-IV): sequencing the most valuable type-strain genomes for metagenomic binning, comparative biology and taxonomic classification.</title>
        <authorList>
            <person name="Goeker M."/>
        </authorList>
    </citation>
    <scope>NUCLEOTIDE SEQUENCE [LARGE SCALE GENOMIC DNA]</scope>
    <source>
        <strain evidence="7 8">DSM 24830</strain>
    </source>
</reference>
<comment type="subcellular location">
    <subcellularLocation>
        <location evidence="1">Cell membrane</location>
        <topology evidence="1">Multi-pass membrane protein</topology>
    </subcellularLocation>
</comment>